<gene>
    <name evidence="1" type="ORF">FJU11_07560</name>
</gene>
<dbReference type="Proteomes" id="UP000320314">
    <property type="component" value="Unassembled WGS sequence"/>
</dbReference>
<proteinExistence type="predicted"/>
<protein>
    <recommendedName>
        <fullName evidence="3">Polyhydroxyalkanoic acid synthase</fullName>
    </recommendedName>
</protein>
<comment type="caution">
    <text evidence="1">The sequence shown here is derived from an EMBL/GenBank/DDBJ whole genome shotgun (WGS) entry which is preliminary data.</text>
</comment>
<evidence type="ECO:0000313" key="1">
    <source>
        <dbReference type="EMBL" id="TPW29556.1"/>
    </source>
</evidence>
<dbReference type="OrthoDB" id="8853368at2"/>
<sequence>MSETVSLTIHHSLGREEARRRLEHGFQRVTEQTAGKSIRMDQHWTGDRMDFTAGIMGQTINGHLIVRDDAVDLEITLPRLLASMATMFKGRLRKQATALLEKK</sequence>
<dbReference type="InterPro" id="IPR013433">
    <property type="entry name" value="PHA_gran_rgn"/>
</dbReference>
<dbReference type="EMBL" id="VHLH01000011">
    <property type="protein sequence ID" value="TPW29556.1"/>
    <property type="molecule type" value="Genomic_DNA"/>
</dbReference>
<keyword evidence="2" id="KW-1185">Reference proteome</keyword>
<organism evidence="1 2">
    <name type="scientific">Pararhizobium mangrovi</name>
    <dbReference type="NCBI Taxonomy" id="2590452"/>
    <lineage>
        <taxon>Bacteria</taxon>
        <taxon>Pseudomonadati</taxon>
        <taxon>Pseudomonadota</taxon>
        <taxon>Alphaproteobacteria</taxon>
        <taxon>Hyphomicrobiales</taxon>
        <taxon>Rhizobiaceae</taxon>
        <taxon>Rhizobium/Agrobacterium group</taxon>
        <taxon>Pararhizobium</taxon>
    </lineage>
</organism>
<accession>A0A506U887</accession>
<name>A0A506U887_9HYPH</name>
<reference evidence="1 2" key="1">
    <citation type="submission" date="2019-06" db="EMBL/GenBank/DDBJ databases">
        <authorList>
            <person name="Li M."/>
        </authorList>
    </citation>
    <scope>NUCLEOTIDE SEQUENCE [LARGE SCALE GENOMIC DNA]</scope>
    <source>
        <strain evidence="1 2">BGMRC6574</strain>
    </source>
</reference>
<dbReference type="AlphaFoldDB" id="A0A506U887"/>
<evidence type="ECO:0008006" key="3">
    <source>
        <dbReference type="Google" id="ProtNLM"/>
    </source>
</evidence>
<evidence type="ECO:0000313" key="2">
    <source>
        <dbReference type="Proteomes" id="UP000320314"/>
    </source>
</evidence>
<dbReference type="RefSeq" id="WP_141166433.1">
    <property type="nucleotide sequence ID" value="NZ_VHLH01000011.1"/>
</dbReference>
<dbReference type="Pfam" id="PF09650">
    <property type="entry name" value="PHA_gran_rgn"/>
    <property type="match status" value="1"/>
</dbReference>